<dbReference type="EMBL" id="AP027732">
    <property type="protein sequence ID" value="BDZ51944.1"/>
    <property type="molecule type" value="Genomic_DNA"/>
</dbReference>
<proteinExistence type="predicted"/>
<sequence length="311" mass="34207">MNEFDELSIVVVNYGSSDLLAVNLAPLSRAAAGVRVVVVDNFSEAAERQAVIALAAVERWSVVLPERNEGFGGGMNRGVARAAELGAKHHLLLNPDAVVDVDALRRLLDHSREHPDTMAAPRILRPDGSVWFDGSDLYLDDGRIRSRRRRAPGADARIQPWLSGACLVLSDALWQSSGGFDEDYFLYWEDVDLSQRVTAAGGALAVLDDVAIVHAEGGTQKGGGLVVSGEAKSLVYYFHNIRNRLLYAAKHLPDDDLVRWRAVSRRVAWEILLQGGRRQFVTSPQTLVVGFRAHRAGLKLADAELERRRRA</sequence>
<dbReference type="PANTHER" id="PTHR43179">
    <property type="entry name" value="RHAMNOSYLTRANSFERASE WBBL"/>
    <property type="match status" value="1"/>
</dbReference>
<feature type="domain" description="Glycosyltransferase 2-like" evidence="1">
    <location>
        <begin position="8"/>
        <end position="136"/>
    </location>
</feature>
<protein>
    <recommendedName>
        <fullName evidence="1">Glycosyltransferase 2-like domain-containing protein</fullName>
    </recommendedName>
</protein>
<dbReference type="Proteomes" id="UP001321486">
    <property type="component" value="Chromosome"/>
</dbReference>
<dbReference type="Gene3D" id="3.90.550.10">
    <property type="entry name" value="Spore Coat Polysaccharide Biosynthesis Protein SpsA, Chain A"/>
    <property type="match status" value="1"/>
</dbReference>
<gene>
    <name evidence="2" type="ORF">GCM10025867_41850</name>
</gene>
<name>A0ABM8GUE1_9MICO</name>
<keyword evidence="3" id="KW-1185">Reference proteome</keyword>
<evidence type="ECO:0000313" key="3">
    <source>
        <dbReference type="Proteomes" id="UP001321486"/>
    </source>
</evidence>
<organism evidence="2 3">
    <name type="scientific">Frondihabitans sucicola</name>
    <dbReference type="NCBI Taxonomy" id="1268041"/>
    <lineage>
        <taxon>Bacteria</taxon>
        <taxon>Bacillati</taxon>
        <taxon>Actinomycetota</taxon>
        <taxon>Actinomycetes</taxon>
        <taxon>Micrococcales</taxon>
        <taxon>Microbacteriaceae</taxon>
        <taxon>Frondihabitans</taxon>
    </lineage>
</organism>
<evidence type="ECO:0000259" key="1">
    <source>
        <dbReference type="Pfam" id="PF00535"/>
    </source>
</evidence>
<evidence type="ECO:0000313" key="2">
    <source>
        <dbReference type="EMBL" id="BDZ51944.1"/>
    </source>
</evidence>
<dbReference type="InterPro" id="IPR029044">
    <property type="entry name" value="Nucleotide-diphossugar_trans"/>
</dbReference>
<dbReference type="PANTHER" id="PTHR43179:SF7">
    <property type="entry name" value="RHAMNOSYLTRANSFERASE WBBL"/>
    <property type="match status" value="1"/>
</dbReference>
<accession>A0ABM8GUE1</accession>
<dbReference type="SUPFAM" id="SSF53448">
    <property type="entry name" value="Nucleotide-diphospho-sugar transferases"/>
    <property type="match status" value="1"/>
</dbReference>
<dbReference type="RefSeq" id="WP_286344599.1">
    <property type="nucleotide sequence ID" value="NZ_AP027732.1"/>
</dbReference>
<dbReference type="Pfam" id="PF00535">
    <property type="entry name" value="Glycos_transf_2"/>
    <property type="match status" value="1"/>
</dbReference>
<reference evidence="3" key="1">
    <citation type="journal article" date="2019" name="Int. J. Syst. Evol. Microbiol.">
        <title>The Global Catalogue of Microorganisms (GCM) 10K type strain sequencing project: providing services to taxonomists for standard genome sequencing and annotation.</title>
        <authorList>
            <consortium name="The Broad Institute Genomics Platform"/>
            <consortium name="The Broad Institute Genome Sequencing Center for Infectious Disease"/>
            <person name="Wu L."/>
            <person name="Ma J."/>
        </authorList>
    </citation>
    <scope>NUCLEOTIDE SEQUENCE [LARGE SCALE GENOMIC DNA]</scope>
    <source>
        <strain evidence="3">NBRC 108728</strain>
    </source>
</reference>
<dbReference type="InterPro" id="IPR001173">
    <property type="entry name" value="Glyco_trans_2-like"/>
</dbReference>